<dbReference type="EMBL" id="CDPU01000002">
    <property type="protein sequence ID" value="CEO45454.1"/>
    <property type="molecule type" value="Genomic_DNA"/>
</dbReference>
<accession>A0A0B7JL08</accession>
<evidence type="ECO:0000313" key="1">
    <source>
        <dbReference type="EMBL" id="CEO45454.1"/>
    </source>
</evidence>
<reference evidence="1" key="1">
    <citation type="submission" date="2015-01" db="EMBL/GenBank/DDBJ databases">
        <authorList>
            <person name="Durling Mikael"/>
        </authorList>
    </citation>
    <scope>NUCLEOTIDE SEQUENCE</scope>
</reference>
<sequence length="103" mass="11573">MDQLDAAARSIDAALDTHQRENNLSGDCARRMDEIRANSLGVLLSRQSGIHFLLWLGAGPMAPTCYPLKPARWPFMQFRFGQHWVPNVGTKFGSTSFFPRPLL</sequence>
<gene>
    <name evidence="1" type="ORF">BN869_000001509_1</name>
</gene>
<dbReference type="AlphaFoldDB" id="A0A0B7JL08"/>
<protein>
    <submittedName>
        <fullName evidence="1">Uncharacterized protein</fullName>
    </submittedName>
</protein>
<organism evidence="1">
    <name type="scientific">Bionectria ochroleuca</name>
    <name type="common">Gliocladium roseum</name>
    <dbReference type="NCBI Taxonomy" id="29856"/>
    <lineage>
        <taxon>Eukaryota</taxon>
        <taxon>Fungi</taxon>
        <taxon>Dikarya</taxon>
        <taxon>Ascomycota</taxon>
        <taxon>Pezizomycotina</taxon>
        <taxon>Sordariomycetes</taxon>
        <taxon>Hypocreomycetidae</taxon>
        <taxon>Hypocreales</taxon>
        <taxon>Bionectriaceae</taxon>
        <taxon>Clonostachys</taxon>
    </lineage>
</organism>
<name>A0A0B7JL08_BIOOC</name>
<proteinExistence type="predicted"/>